<dbReference type="GO" id="GO:0050909">
    <property type="term" value="P:sensory perception of taste"/>
    <property type="evidence" value="ECO:0007669"/>
    <property type="project" value="InterPro"/>
</dbReference>
<evidence type="ECO:0000256" key="5">
    <source>
        <dbReference type="ARBA" id="ARBA00023136"/>
    </source>
</evidence>
<dbReference type="OrthoDB" id="6625921at2759"/>
<keyword evidence="5" id="KW-0472">Membrane</keyword>
<dbReference type="Pfam" id="PF08395">
    <property type="entry name" value="7tm_7"/>
    <property type="match status" value="1"/>
</dbReference>
<name>A0A8J2JFU6_9HEXA</name>
<accession>A0A8J2JFU6</accession>
<evidence type="ECO:0000256" key="1">
    <source>
        <dbReference type="ARBA" id="ARBA00004651"/>
    </source>
</evidence>
<keyword evidence="7" id="KW-1185">Reference proteome</keyword>
<reference evidence="6" key="1">
    <citation type="submission" date="2021-06" db="EMBL/GenBank/DDBJ databases">
        <authorList>
            <person name="Hodson N. C."/>
            <person name="Mongue J. A."/>
            <person name="Jaron S. K."/>
        </authorList>
    </citation>
    <scope>NUCLEOTIDE SEQUENCE</scope>
</reference>
<keyword evidence="4" id="KW-1133">Transmembrane helix</keyword>
<evidence type="ECO:0000313" key="7">
    <source>
        <dbReference type="Proteomes" id="UP000708208"/>
    </source>
</evidence>
<gene>
    <name evidence="6" type="ORF">AFUS01_LOCUS8736</name>
</gene>
<comment type="caution">
    <text evidence="6">The sequence shown here is derived from an EMBL/GenBank/DDBJ whole genome shotgun (WGS) entry which is preliminary data.</text>
</comment>
<evidence type="ECO:0000256" key="3">
    <source>
        <dbReference type="ARBA" id="ARBA00022692"/>
    </source>
</evidence>
<dbReference type="InterPro" id="IPR013604">
    <property type="entry name" value="7TM_chemorcpt"/>
</dbReference>
<keyword evidence="2" id="KW-1003">Cell membrane</keyword>
<sequence length="88" mass="10297">MQSKIQMLAQKISNERPTISQWQFVTLDRHMLKTIVTSMTTYLIILIQFQISDRDRNSHAYICTCPAGPYGIRNYYGITLMQIRQVGR</sequence>
<evidence type="ECO:0000313" key="6">
    <source>
        <dbReference type="EMBL" id="CAG7719410.1"/>
    </source>
</evidence>
<evidence type="ECO:0000256" key="4">
    <source>
        <dbReference type="ARBA" id="ARBA00022989"/>
    </source>
</evidence>
<proteinExistence type="predicted"/>
<dbReference type="GO" id="GO:0005886">
    <property type="term" value="C:plasma membrane"/>
    <property type="evidence" value="ECO:0007669"/>
    <property type="project" value="UniProtKB-SubCell"/>
</dbReference>
<comment type="subcellular location">
    <subcellularLocation>
        <location evidence="1">Cell membrane</location>
        <topology evidence="1">Multi-pass membrane protein</topology>
    </subcellularLocation>
</comment>
<evidence type="ECO:0000256" key="2">
    <source>
        <dbReference type="ARBA" id="ARBA00022475"/>
    </source>
</evidence>
<dbReference type="AlphaFoldDB" id="A0A8J2JFU6"/>
<protein>
    <submittedName>
        <fullName evidence="6">Uncharacterized protein</fullName>
    </submittedName>
</protein>
<dbReference type="EMBL" id="CAJVCH010061153">
    <property type="protein sequence ID" value="CAG7719410.1"/>
    <property type="molecule type" value="Genomic_DNA"/>
</dbReference>
<keyword evidence="3" id="KW-0812">Transmembrane</keyword>
<organism evidence="6 7">
    <name type="scientific">Allacma fusca</name>
    <dbReference type="NCBI Taxonomy" id="39272"/>
    <lineage>
        <taxon>Eukaryota</taxon>
        <taxon>Metazoa</taxon>
        <taxon>Ecdysozoa</taxon>
        <taxon>Arthropoda</taxon>
        <taxon>Hexapoda</taxon>
        <taxon>Collembola</taxon>
        <taxon>Symphypleona</taxon>
        <taxon>Sminthuridae</taxon>
        <taxon>Allacma</taxon>
    </lineage>
</organism>
<dbReference type="Proteomes" id="UP000708208">
    <property type="component" value="Unassembled WGS sequence"/>
</dbReference>